<dbReference type="EMBL" id="JAWWNJ010000053">
    <property type="protein sequence ID" value="KAK7015819.1"/>
    <property type="molecule type" value="Genomic_DNA"/>
</dbReference>
<evidence type="ECO:0000256" key="1">
    <source>
        <dbReference type="SAM" id="Phobius"/>
    </source>
</evidence>
<keyword evidence="1" id="KW-0812">Transmembrane</keyword>
<dbReference type="AlphaFoldDB" id="A0AAW0AR40"/>
<evidence type="ECO:0000313" key="3">
    <source>
        <dbReference type="Proteomes" id="UP001362999"/>
    </source>
</evidence>
<keyword evidence="3" id="KW-1185">Reference proteome</keyword>
<proteinExistence type="predicted"/>
<accession>A0AAW0AR40</accession>
<comment type="caution">
    <text evidence="2">The sequence shown here is derived from an EMBL/GenBank/DDBJ whole genome shotgun (WGS) entry which is preliminary data.</text>
</comment>
<reference evidence="2 3" key="1">
    <citation type="journal article" date="2024" name="J Genomics">
        <title>Draft genome sequencing and assembly of Favolaschia claudopus CIRM-BRFM 2984 isolated from oak limbs.</title>
        <authorList>
            <person name="Navarro D."/>
            <person name="Drula E."/>
            <person name="Chaduli D."/>
            <person name="Cazenave R."/>
            <person name="Ahrendt S."/>
            <person name="Wang J."/>
            <person name="Lipzen A."/>
            <person name="Daum C."/>
            <person name="Barry K."/>
            <person name="Grigoriev I.V."/>
            <person name="Favel A."/>
            <person name="Rosso M.N."/>
            <person name="Martin F."/>
        </authorList>
    </citation>
    <scope>NUCLEOTIDE SEQUENCE [LARGE SCALE GENOMIC DNA]</scope>
    <source>
        <strain evidence="2 3">CIRM-BRFM 2984</strain>
    </source>
</reference>
<sequence>MSRTNGYSLCVHPARSPQQQNVFSVTALVTFSISFFCSLPFLHPRVQPNLHRAAVANTSEDESSKMEKTRIWMTPRSRPSLHIHGVRIAGDRSGGGGMKALESVDWSGGEGLRNDGGLWVQYISRDSSLPQFISPCSRAFPLAVHLSLPFFYICVNLLHTNPLSAPQLSNHSLDQKEGYERENGTGTKKERTPLYYFDGVCGRRAADVLQSCCRRAAARPEIIGFWSAFCATRNNSLRSRFLSASNHYLLVHRKRSSFYYSFAYSILVRQSQLIFLLLTLADLKENPAALWDRDLMQREDSAYAGSVLRPLALVAISLQWRAANSERHLVFERLTSTYAGRRNGTVQ</sequence>
<evidence type="ECO:0000313" key="2">
    <source>
        <dbReference type="EMBL" id="KAK7015819.1"/>
    </source>
</evidence>
<protein>
    <submittedName>
        <fullName evidence="2">Uncharacterized protein</fullName>
    </submittedName>
</protein>
<gene>
    <name evidence="2" type="ORF">R3P38DRAFT_2786737</name>
</gene>
<organism evidence="2 3">
    <name type="scientific">Favolaschia claudopus</name>
    <dbReference type="NCBI Taxonomy" id="2862362"/>
    <lineage>
        <taxon>Eukaryota</taxon>
        <taxon>Fungi</taxon>
        <taxon>Dikarya</taxon>
        <taxon>Basidiomycota</taxon>
        <taxon>Agaricomycotina</taxon>
        <taxon>Agaricomycetes</taxon>
        <taxon>Agaricomycetidae</taxon>
        <taxon>Agaricales</taxon>
        <taxon>Marasmiineae</taxon>
        <taxon>Mycenaceae</taxon>
        <taxon>Favolaschia</taxon>
    </lineage>
</organism>
<feature type="transmembrane region" description="Helical" evidence="1">
    <location>
        <begin position="22"/>
        <end position="42"/>
    </location>
</feature>
<keyword evidence="1" id="KW-1133">Transmembrane helix</keyword>
<dbReference type="Proteomes" id="UP001362999">
    <property type="component" value="Unassembled WGS sequence"/>
</dbReference>
<keyword evidence="1" id="KW-0472">Membrane</keyword>
<name>A0AAW0AR40_9AGAR</name>